<keyword evidence="6" id="KW-0406">Ion transport</keyword>
<evidence type="ECO:0000256" key="7">
    <source>
        <dbReference type="ARBA" id="ARBA00023114"/>
    </source>
</evidence>
<keyword evidence="5" id="KW-0812">Transmembrane</keyword>
<sequence length="289" mass="31204">MHQTFEAFPLPGKMSNGPVPFNEVGKRAKDLLYKDYNFDHKFLLTLASESGLGLTASGVKIKQVFVGDISSKYQNGRTTIDVKVDSNSTVSTTVTVNEAIAGLKSSFSFKIPDHKSGKLNLQYLNEKIALNCGIGMTTTPLLDCAASVGIKELSFGAEVGFDSASASFTKYNCGVGYNKSDFSASLVLADKGETLKASYIHLYNPKRGDAVAAELTHRFNSGDNNFALGSSHAIDPLTTLKTRVCDRGRVAVLCQHQWRPKSFITLSAEYDPKAFSEPSKVGLALALKP</sequence>
<keyword evidence="7" id="KW-0626">Porin</keyword>
<dbReference type="OrthoDB" id="7827681at2759"/>
<gene>
    <name evidence="9" type="ORF">FCM35_KLT14426</name>
</gene>
<dbReference type="FunFam" id="2.40.160.10:FF:000003">
    <property type="entry name" value="Outer mitochondrial membrane protein porin"/>
    <property type="match status" value="1"/>
</dbReference>
<evidence type="ECO:0000256" key="1">
    <source>
        <dbReference type="ARBA" id="ARBA00004370"/>
    </source>
</evidence>
<keyword evidence="10" id="KW-1185">Reference proteome</keyword>
<evidence type="ECO:0000256" key="2">
    <source>
        <dbReference type="ARBA" id="ARBA00009624"/>
    </source>
</evidence>
<evidence type="ECO:0000256" key="6">
    <source>
        <dbReference type="ARBA" id="ARBA00023065"/>
    </source>
</evidence>
<organism evidence="9 10">
    <name type="scientific">Carex littledalei</name>
    <dbReference type="NCBI Taxonomy" id="544730"/>
    <lineage>
        <taxon>Eukaryota</taxon>
        <taxon>Viridiplantae</taxon>
        <taxon>Streptophyta</taxon>
        <taxon>Embryophyta</taxon>
        <taxon>Tracheophyta</taxon>
        <taxon>Spermatophyta</taxon>
        <taxon>Magnoliopsida</taxon>
        <taxon>Liliopsida</taxon>
        <taxon>Poales</taxon>
        <taxon>Cyperaceae</taxon>
        <taxon>Cyperoideae</taxon>
        <taxon>Cariceae</taxon>
        <taxon>Carex</taxon>
        <taxon>Carex subgen. Euthyceras</taxon>
    </lineage>
</organism>
<evidence type="ECO:0000313" key="10">
    <source>
        <dbReference type="Proteomes" id="UP000623129"/>
    </source>
</evidence>
<evidence type="ECO:0000256" key="3">
    <source>
        <dbReference type="ARBA" id="ARBA00022448"/>
    </source>
</evidence>
<dbReference type="CDD" id="cd07306">
    <property type="entry name" value="Porin3_VDAC"/>
    <property type="match status" value="1"/>
</dbReference>
<dbReference type="GO" id="GO:0008308">
    <property type="term" value="F:voltage-gated monoatomic anion channel activity"/>
    <property type="evidence" value="ECO:0007669"/>
    <property type="project" value="InterPro"/>
</dbReference>
<comment type="similarity">
    <text evidence="2">Belongs to the eukaryotic mitochondrial porin (TC 1.B.8.1) family.</text>
</comment>
<dbReference type="InterPro" id="IPR023614">
    <property type="entry name" value="Porin_dom_sf"/>
</dbReference>
<dbReference type="AlphaFoldDB" id="A0A833QJJ6"/>
<protein>
    <submittedName>
        <fullName evidence="9">Mitochondrial outer membrane protein porin 6</fullName>
    </submittedName>
</protein>
<dbReference type="Gene3D" id="2.40.160.10">
    <property type="entry name" value="Porin"/>
    <property type="match status" value="1"/>
</dbReference>
<accession>A0A833QJJ6</accession>
<keyword evidence="4" id="KW-1134">Transmembrane beta strand</keyword>
<keyword evidence="3" id="KW-0813">Transport</keyword>
<evidence type="ECO:0000256" key="5">
    <source>
        <dbReference type="ARBA" id="ARBA00022692"/>
    </source>
</evidence>
<comment type="caution">
    <text evidence="9">The sequence shown here is derived from an EMBL/GenBank/DDBJ whole genome shotgun (WGS) entry which is preliminary data.</text>
</comment>
<dbReference type="GO" id="GO:0046930">
    <property type="term" value="C:pore complex"/>
    <property type="evidence" value="ECO:0007669"/>
    <property type="project" value="UniProtKB-KW"/>
</dbReference>
<dbReference type="InterPro" id="IPR001925">
    <property type="entry name" value="Porin_Euk"/>
</dbReference>
<dbReference type="PANTHER" id="PTHR11743">
    <property type="entry name" value="VOLTAGE-DEPENDENT ANION-SELECTIVE CHANNEL"/>
    <property type="match status" value="1"/>
</dbReference>
<name>A0A833QJJ6_9POAL</name>
<reference evidence="9" key="1">
    <citation type="submission" date="2020-01" db="EMBL/GenBank/DDBJ databases">
        <title>Genome sequence of Kobresia littledalei, the first chromosome-level genome in the family Cyperaceae.</title>
        <authorList>
            <person name="Qu G."/>
        </authorList>
    </citation>
    <scope>NUCLEOTIDE SEQUENCE</scope>
    <source>
        <strain evidence="9">C.B.Clarke</strain>
        <tissue evidence="9">Leaf</tissue>
    </source>
</reference>
<dbReference type="InterPro" id="IPR027246">
    <property type="entry name" value="Porin_Euk/Tom40"/>
</dbReference>
<evidence type="ECO:0000256" key="8">
    <source>
        <dbReference type="ARBA" id="ARBA00023136"/>
    </source>
</evidence>
<dbReference type="PANTHER" id="PTHR11743:SF27">
    <property type="entry name" value="MITOCHONDRIAL OUTER MEMBRANE PROTEIN PORIN 4"/>
    <property type="match status" value="1"/>
</dbReference>
<dbReference type="EMBL" id="SWLB01000027">
    <property type="protein sequence ID" value="KAF3321173.1"/>
    <property type="molecule type" value="Genomic_DNA"/>
</dbReference>
<dbReference type="GO" id="GO:0005741">
    <property type="term" value="C:mitochondrial outer membrane"/>
    <property type="evidence" value="ECO:0007669"/>
    <property type="project" value="InterPro"/>
</dbReference>
<keyword evidence="8" id="KW-0472">Membrane</keyword>
<evidence type="ECO:0000313" key="9">
    <source>
        <dbReference type="EMBL" id="KAF3321173.1"/>
    </source>
</evidence>
<proteinExistence type="inferred from homology"/>
<evidence type="ECO:0000256" key="4">
    <source>
        <dbReference type="ARBA" id="ARBA00022452"/>
    </source>
</evidence>
<dbReference type="Pfam" id="PF01459">
    <property type="entry name" value="Porin_3"/>
    <property type="match status" value="1"/>
</dbReference>
<dbReference type="Proteomes" id="UP000623129">
    <property type="component" value="Unassembled WGS sequence"/>
</dbReference>
<dbReference type="GO" id="GO:0015288">
    <property type="term" value="F:porin activity"/>
    <property type="evidence" value="ECO:0007669"/>
    <property type="project" value="UniProtKB-KW"/>
</dbReference>
<comment type="subcellular location">
    <subcellularLocation>
        <location evidence="1">Membrane</location>
    </subcellularLocation>
</comment>